<dbReference type="RefSeq" id="WP_152133857.1">
    <property type="nucleotide sequence ID" value="NZ_QKKZ01000002.1"/>
</dbReference>
<evidence type="ECO:0000313" key="3">
    <source>
        <dbReference type="EMBL" id="KAB7514599.1"/>
    </source>
</evidence>
<proteinExistence type="predicted"/>
<feature type="domain" description="Tyr recombinase" evidence="2">
    <location>
        <begin position="131"/>
        <end position="339"/>
    </location>
</feature>
<accession>A0A5N5U861</accession>
<name>A0A5N5U861_9EURY</name>
<dbReference type="GO" id="GO:0003677">
    <property type="term" value="F:DNA binding"/>
    <property type="evidence" value="ECO:0007669"/>
    <property type="project" value="InterPro"/>
</dbReference>
<dbReference type="SUPFAM" id="SSF56349">
    <property type="entry name" value="DNA breaking-rejoining enzymes"/>
    <property type="match status" value="1"/>
</dbReference>
<dbReference type="GO" id="GO:0006310">
    <property type="term" value="P:DNA recombination"/>
    <property type="evidence" value="ECO:0007669"/>
    <property type="project" value="UniProtKB-KW"/>
</dbReference>
<dbReference type="InterPro" id="IPR013762">
    <property type="entry name" value="Integrase-like_cat_sf"/>
</dbReference>
<dbReference type="EMBL" id="QKKZ01000002">
    <property type="protein sequence ID" value="KAB7514599.1"/>
    <property type="molecule type" value="Genomic_DNA"/>
</dbReference>
<sequence>MSSTKYVNVDNSLKNLQNQVSTKNYEIIQAFINDVAAEGVGESQQQRQIYAFKTVLTKFAPQGFTLEDASEQELKTIVAALNRSDYAESTKAKIRASLKKFYKVQNGGNDHPEKVDFFSVHNNRKKENTVSRDDIFTKDEIRSLLQNFHNTRDRAFTITLYETGSRPGELLNCSIGDFTVNEKGDFVFLEGLKGTPDRTNQLVRAGRTLREWIAHHPLGGEIGDIEDKSAPLWVKKEQQSCKKCGERVSKHDGSCEYVPDRREEMSYQAYRRRFKSACESAGIPENKRRPYNLRHTRLTEVATFMGYEQLNKFAGWVPGSGRAKVYVHLNNDDVNKAIRDKFNVEAESSEEEQTLECGFCGTRNQSEFSECRDCGRPLNLERQIEKRDKQKVLERLNELEENGVLQKLLDLEESSEPSSRVTVKSSEL</sequence>
<dbReference type="Pfam" id="PF00589">
    <property type="entry name" value="Phage_integrase"/>
    <property type="match status" value="1"/>
</dbReference>
<comment type="caution">
    <text evidence="3">The sequence shown here is derived from an EMBL/GenBank/DDBJ whole genome shotgun (WGS) entry which is preliminary data.</text>
</comment>
<gene>
    <name evidence="3" type="ORF">DM867_05625</name>
</gene>
<dbReference type="InterPro" id="IPR011010">
    <property type="entry name" value="DNA_brk_join_enz"/>
</dbReference>
<dbReference type="PANTHER" id="PTHR30349:SF87">
    <property type="entry name" value="TRANSPOSASE A"/>
    <property type="match status" value="1"/>
</dbReference>
<dbReference type="InterPro" id="IPR002104">
    <property type="entry name" value="Integrase_catalytic"/>
</dbReference>
<keyword evidence="4" id="KW-1185">Reference proteome</keyword>
<reference evidence="3 4" key="1">
    <citation type="submission" date="2019-10" db="EMBL/GenBank/DDBJ databases">
        <title>Unraveling microbial dark matter from salterns through culturing: the case of the genus Halosegnis.</title>
        <authorList>
            <person name="Duran-Viseras A."/>
            <person name="Andrei A.-S."/>
            <person name="Vera-Gargallo B."/>
            <person name="Ghai R."/>
            <person name="Sanchez-Porro C."/>
            <person name="Ventosa A."/>
        </authorList>
    </citation>
    <scope>NUCLEOTIDE SEQUENCE [LARGE SCALE GENOMIC DNA]</scope>
    <source>
        <strain evidence="3 4">F18-79</strain>
    </source>
</reference>
<dbReference type="PROSITE" id="PS51898">
    <property type="entry name" value="TYR_RECOMBINASE"/>
    <property type="match status" value="1"/>
</dbReference>
<dbReference type="InterPro" id="IPR050090">
    <property type="entry name" value="Tyrosine_recombinase_XerCD"/>
</dbReference>
<evidence type="ECO:0000259" key="2">
    <source>
        <dbReference type="PROSITE" id="PS51898"/>
    </source>
</evidence>
<evidence type="ECO:0000313" key="4">
    <source>
        <dbReference type="Proteomes" id="UP000326865"/>
    </source>
</evidence>
<dbReference type="GO" id="GO:0015074">
    <property type="term" value="P:DNA integration"/>
    <property type="evidence" value="ECO:0007669"/>
    <property type="project" value="InterPro"/>
</dbReference>
<organism evidence="3 4">
    <name type="scientific">Halosegnis rubeus</name>
    <dbReference type="NCBI Taxonomy" id="2212850"/>
    <lineage>
        <taxon>Archaea</taxon>
        <taxon>Methanobacteriati</taxon>
        <taxon>Methanobacteriota</taxon>
        <taxon>Stenosarchaea group</taxon>
        <taxon>Halobacteria</taxon>
        <taxon>Halobacteriales</taxon>
        <taxon>Natronomonadaceae</taxon>
        <taxon>Halosegnis</taxon>
    </lineage>
</organism>
<keyword evidence="1" id="KW-0233">DNA recombination</keyword>
<protein>
    <submittedName>
        <fullName evidence="3">Tyrosine-type recombinase/integrase</fullName>
    </submittedName>
</protein>
<dbReference type="PANTHER" id="PTHR30349">
    <property type="entry name" value="PHAGE INTEGRASE-RELATED"/>
    <property type="match status" value="1"/>
</dbReference>
<evidence type="ECO:0000256" key="1">
    <source>
        <dbReference type="ARBA" id="ARBA00023172"/>
    </source>
</evidence>
<dbReference type="Gene3D" id="1.10.443.10">
    <property type="entry name" value="Intergrase catalytic core"/>
    <property type="match status" value="1"/>
</dbReference>
<dbReference type="AlphaFoldDB" id="A0A5N5U861"/>
<dbReference type="Proteomes" id="UP000326865">
    <property type="component" value="Unassembled WGS sequence"/>
</dbReference>